<sequence>MIFGSYIPKNAYGFRIYKKDSKGKFLLSDNPILDYIQTVGPSSYAEQFKYRISYSPTFGSTSVIDFGQGNNEIKIDGEWHIYHTQAPPDVKAWLDGCSTWYENAAAQGANRVQSTVSKFSDRYTKMINPNMRSGREEFFDFLFLLYFSRQTNKYQTETNMSTLAKALEQNSGKERFNYRDYALVFVDYDNQRNLEVILPQDGFTFQRSTSDTNTYKYSIKLVVLNDLLKIDNKRVSAPINPAFTLAGVINVLDTLISLPLVFTGALVNISSIFSSTVSSLRGVNDRIKIVQKQMKADGKLAQSTFNGALDEVKKSLGGGSKKQWNPETISQAIDDAIKNERRITAELQEKFASAENSLSGLLAFMRVSILGNSQSQQSQDESSIIQDPLYQWIIDAQSSIISAQAAIFYATSDIEFRPIEVKPGDSYNSIASERLGNREFGRALAIYNKDQFSSTIKRSSIKIPFGFNTGIYSKLPENPTSKDMEIALQGIDIKLTEGRDIAVSPNGDLGIIFGDEAVINNVLDLIDSPEGSWLAHPELGNPIPIGEIPDSNPSNLAIERFIAQINADPRIESVSFEGVTQEADNFYYVFNFRSILGKSYFIQL</sequence>
<keyword evidence="2" id="KW-1185">Reference proteome</keyword>
<accession>A0A4Z0ZPQ0</accession>
<protein>
    <submittedName>
        <fullName evidence="1">Uncharacterized protein</fullName>
    </submittedName>
</protein>
<organism evidence="1 2">
    <name type="scientific">Leptospira jelokensis</name>
    <dbReference type="NCBI Taxonomy" id="2484931"/>
    <lineage>
        <taxon>Bacteria</taxon>
        <taxon>Pseudomonadati</taxon>
        <taxon>Spirochaetota</taxon>
        <taxon>Spirochaetia</taxon>
        <taxon>Leptospirales</taxon>
        <taxon>Leptospiraceae</taxon>
        <taxon>Leptospira</taxon>
    </lineage>
</organism>
<dbReference type="AlphaFoldDB" id="A0A4Z0ZPQ0"/>
<name>A0A4Z0ZPQ0_9LEPT</name>
<dbReference type="Proteomes" id="UP000297567">
    <property type="component" value="Unassembled WGS sequence"/>
</dbReference>
<dbReference type="EMBL" id="RQGH01000035">
    <property type="protein sequence ID" value="TGL58614.1"/>
    <property type="molecule type" value="Genomic_DNA"/>
</dbReference>
<evidence type="ECO:0000313" key="1">
    <source>
        <dbReference type="EMBL" id="TGL58614.1"/>
    </source>
</evidence>
<proteinExistence type="predicted"/>
<gene>
    <name evidence="1" type="ORF">EHQ62_17110</name>
</gene>
<evidence type="ECO:0000313" key="2">
    <source>
        <dbReference type="Proteomes" id="UP000297567"/>
    </source>
</evidence>
<comment type="caution">
    <text evidence="1">The sequence shown here is derived from an EMBL/GenBank/DDBJ whole genome shotgun (WGS) entry which is preliminary data.</text>
</comment>
<reference evidence="1" key="1">
    <citation type="journal article" date="2019" name="PLoS Negl. Trop. Dis.">
        <title>Revisiting the worldwide diversity of Leptospira species in the environment.</title>
        <authorList>
            <person name="Vincent A.T."/>
            <person name="Schiettekatte O."/>
            <person name="Bourhy P."/>
            <person name="Veyrier F.J."/>
            <person name="Picardeau M."/>
        </authorList>
    </citation>
    <scope>NUCLEOTIDE SEQUENCE [LARGE SCALE GENOMIC DNA]</scope>
    <source>
        <strain evidence="1">201702451</strain>
    </source>
</reference>
<dbReference type="RefSeq" id="WP_135645088.1">
    <property type="nucleotide sequence ID" value="NZ_RQGH01000035.1"/>
</dbReference>